<dbReference type="Proteomes" id="UP000015531">
    <property type="component" value="Unassembled WGS sequence"/>
</dbReference>
<proteinExistence type="predicted"/>
<comment type="caution">
    <text evidence="1">The sequence shown here is derived from an EMBL/GenBank/DDBJ whole genome shotgun (WGS) entry which is preliminary data.</text>
</comment>
<protein>
    <recommendedName>
        <fullName evidence="3">DGQHR domain-containing protein</fullName>
    </recommendedName>
</protein>
<evidence type="ECO:0000313" key="2">
    <source>
        <dbReference type="Proteomes" id="UP000015531"/>
    </source>
</evidence>
<reference evidence="1 2" key="1">
    <citation type="journal article" date="2013" name="Genome Announc.">
        <title>Draft Genome Sequence of Sphingobium lactosutens Strain DS20T, Isolated from a Hexachlorocyclohexane Dumpsite.</title>
        <authorList>
            <person name="Kumar R."/>
            <person name="Dwivedi V."/>
            <person name="Negi V."/>
            <person name="Khurana J.P."/>
            <person name="Lal R."/>
        </authorList>
    </citation>
    <scope>NUCLEOTIDE SEQUENCE [LARGE SCALE GENOMIC DNA]</scope>
    <source>
        <strain evidence="1 2">DS20</strain>
    </source>
</reference>
<evidence type="ECO:0000313" key="1">
    <source>
        <dbReference type="EMBL" id="EQB18993.1"/>
    </source>
</evidence>
<dbReference type="eggNOG" id="ENOG502Z7VR">
    <property type="taxonomic scope" value="Bacteria"/>
</dbReference>
<dbReference type="AlphaFoldDB" id="T0I3J7"/>
<evidence type="ECO:0008006" key="3">
    <source>
        <dbReference type="Google" id="ProtNLM"/>
    </source>
</evidence>
<dbReference type="Pfam" id="PF14072">
    <property type="entry name" value="DndB"/>
    <property type="match status" value="1"/>
</dbReference>
<organism evidence="1 2">
    <name type="scientific">Sphingobium lactosutens DS20</name>
    <dbReference type="NCBI Taxonomy" id="1331060"/>
    <lineage>
        <taxon>Bacteria</taxon>
        <taxon>Pseudomonadati</taxon>
        <taxon>Pseudomonadota</taxon>
        <taxon>Alphaproteobacteria</taxon>
        <taxon>Sphingomonadales</taxon>
        <taxon>Sphingomonadaceae</taxon>
        <taxon>Sphingobium</taxon>
    </lineage>
</organism>
<dbReference type="NCBIfam" id="TIGR03187">
    <property type="entry name" value="DGQHR"/>
    <property type="match status" value="1"/>
</dbReference>
<dbReference type="InterPro" id="IPR017601">
    <property type="entry name" value="DGQHR-contain_dom"/>
</dbReference>
<dbReference type="EMBL" id="ATDP01000036">
    <property type="protein sequence ID" value="EQB18993.1"/>
    <property type="molecule type" value="Genomic_DNA"/>
</dbReference>
<accession>T0I3J7</accession>
<dbReference type="CDD" id="cd16413">
    <property type="entry name" value="DGQHR_domain"/>
    <property type="match status" value="1"/>
</dbReference>
<sequence length="367" mass="40929">MPSTDSLSFFAVQAKQSSEHTVLTFAARAADVLRFALIDRIGRDAQGELSGFQRPQVAAHIREIRDYLEKPDAVLPNPIVVAFTEQTNVEDLGNGTVRLTIDMSQGVPGLVVDGQQRLTALSEVDRDFQVFVSALICRDEAELRRQFVLINNTKPLPKSLIYELLPSVNDLPPRLSRRSVAADLTARLNFEHTALQGYIKQHTQPDGIIADTVVQKIIMESLTNGVMRELIDTPRGRDRCVRLVSNFFEAVKKVFPEAWHGQKPATSRLLHGAGIQAMGDVMEVLAARMDAKSVEDFREGLECLKGRTAWTGGEWEIGGEIRRWNSLQNVNRDIALLKHYLVSIVKADLRKRARIAPTPLFEQAEGA</sequence>
<keyword evidence="2" id="KW-1185">Reference proteome</keyword>
<dbReference type="RefSeq" id="WP_021224366.1">
    <property type="nucleotide sequence ID" value="NZ_ATDP01000036.1"/>
</dbReference>
<name>T0I3J7_9SPHN</name>
<dbReference type="InterPro" id="IPR017642">
    <property type="entry name" value="DNA_S_mod_DndB"/>
</dbReference>
<dbReference type="OrthoDB" id="237364at2"/>
<gene>
    <name evidence="1" type="ORF">RLDS_01020</name>
</gene>
<dbReference type="PATRIC" id="fig|1331060.3.peg.180"/>
<dbReference type="NCBIfam" id="NF041060">
    <property type="entry name" value="DpdB"/>
    <property type="match status" value="1"/>
</dbReference>